<sequence>MEIEDLEILWNKAISELLEASLDKRILSVLARQSYDSIRRIGIYKTYKIRAIEGAKKELSFFHTSNPFILAQRTDLSVENKIWVIYLATYFGKSNASGWDLFDRAAFDQNKSFIKFEQINSDPEKYFYYLESFDFFEGSKFSNHRKYTKKALLGRKGLFRSMTYFFDNIREYCNNGEIEFHDMYKRAAKIPNFGRLASFDFTSSLVKCGLKIAEPKSMYAGNSTGPLQALALLLRLTGSEVTLQAKKELSYNLVEWFNEHSDIFMVGQVLEDSICNWQKNPERYIRYTG</sequence>
<proteinExistence type="predicted"/>
<comment type="caution">
    <text evidence="2">The sequence shown here is derived from an EMBL/GenBank/DDBJ whole genome shotgun (WGS) entry which is preliminary data.</text>
</comment>
<protein>
    <recommendedName>
        <fullName evidence="1">Alpha-glutamyl/putrescinyl thymine pyrophosphorylase clade 3 domain-containing protein</fullName>
    </recommendedName>
</protein>
<gene>
    <name evidence="2" type="ORF">LCGC14_1648370</name>
</gene>
<feature type="domain" description="Alpha-glutamyl/putrescinyl thymine pyrophosphorylase clade 3" evidence="1">
    <location>
        <begin position="29"/>
        <end position="289"/>
    </location>
</feature>
<dbReference type="Pfam" id="PF18746">
    <property type="entry name" value="aGPT-Pplase3"/>
    <property type="match status" value="1"/>
</dbReference>
<dbReference type="InterPro" id="IPR041271">
    <property type="entry name" value="AGPT-Pplase3"/>
</dbReference>
<evidence type="ECO:0000313" key="2">
    <source>
        <dbReference type="EMBL" id="KKM20151.1"/>
    </source>
</evidence>
<evidence type="ECO:0000259" key="1">
    <source>
        <dbReference type="Pfam" id="PF18746"/>
    </source>
</evidence>
<dbReference type="AlphaFoldDB" id="A0A0F9HXI0"/>
<reference evidence="2" key="1">
    <citation type="journal article" date="2015" name="Nature">
        <title>Complex archaea that bridge the gap between prokaryotes and eukaryotes.</title>
        <authorList>
            <person name="Spang A."/>
            <person name="Saw J.H."/>
            <person name="Jorgensen S.L."/>
            <person name="Zaremba-Niedzwiedzka K."/>
            <person name="Martijn J."/>
            <person name="Lind A.E."/>
            <person name="van Eijk R."/>
            <person name="Schleper C."/>
            <person name="Guy L."/>
            <person name="Ettema T.J."/>
        </authorList>
    </citation>
    <scope>NUCLEOTIDE SEQUENCE</scope>
</reference>
<dbReference type="EMBL" id="LAZR01013829">
    <property type="protein sequence ID" value="KKM20151.1"/>
    <property type="molecule type" value="Genomic_DNA"/>
</dbReference>
<name>A0A0F9HXI0_9ZZZZ</name>
<accession>A0A0F9HXI0</accession>
<organism evidence="2">
    <name type="scientific">marine sediment metagenome</name>
    <dbReference type="NCBI Taxonomy" id="412755"/>
    <lineage>
        <taxon>unclassified sequences</taxon>
        <taxon>metagenomes</taxon>
        <taxon>ecological metagenomes</taxon>
    </lineage>
</organism>